<feature type="binding site" evidence="12">
    <location>
        <position position="272"/>
    </location>
    <ligand>
        <name>[4Fe-4S] cluster</name>
        <dbReference type="ChEBI" id="CHEBI:49883"/>
        <label>1</label>
    </ligand>
</feature>
<comment type="caution">
    <text evidence="12">Lacks conserved residue(s) required for the propagation of feature annotation.</text>
</comment>
<comment type="cofactor">
    <cofactor evidence="12">
        <name>[4Fe-4S] cluster</name>
        <dbReference type="ChEBI" id="CHEBI:49883"/>
    </cofactor>
    <text evidence="12">Binds 2 [4Fe-4S] clusters per subunit. One cluster is coordinated with 3 cysteines and an exchangeable S-adenosyl-L-methionine.</text>
</comment>
<dbReference type="SFLD" id="SFLDS00029">
    <property type="entry name" value="Radical_SAM"/>
    <property type="match status" value="1"/>
</dbReference>
<gene>
    <name evidence="14" type="ORF">HMN09_00645400</name>
</gene>
<evidence type="ECO:0000256" key="1">
    <source>
        <dbReference type="ARBA" id="ARBA00004173"/>
    </source>
</evidence>
<keyword evidence="8" id="KW-0472">Membrane</keyword>
<dbReference type="InterPro" id="IPR058240">
    <property type="entry name" value="rSAM_sf"/>
</dbReference>
<keyword evidence="2 12" id="KW-0004">4Fe-4S</keyword>
<dbReference type="SMART" id="SM00729">
    <property type="entry name" value="Elp3"/>
    <property type="match status" value="1"/>
</dbReference>
<evidence type="ECO:0000259" key="13">
    <source>
        <dbReference type="PROSITE" id="PS51918"/>
    </source>
</evidence>
<sequence length="718" mass="79935">MSQLAAQLVLHPSVSQSLRVASQTVGRDKVYRLVQNYARFYAWVLTARGADKGDIAKYNALKSHLGTARKLMRLGKPLEHLQAALRLSLTSGPAPEQITAVARQLAYFFYLSLDAIAWAHTIKFANLKPETATKLAKTGNRAWLAGILLNIVHAAIKTVRLRKEAKVLRYETSEKEVGVEADRQTRLRAITTREAIRHQFIIDALDLWTPATALGLSTLNDGFVGIFAPRLPSFLKTSIPSGNSFAKIKKDLRGLGLHTVCEEARCPNIGDCWGGKPGATEAEGRSAATATIMLMGDTCTRGCRFCSVKTSKTPPPLDPHEPEHTAEAISRWGLGYIVLTSVDRDDLVDGGSRHFAETIRKIKQKAPHILVEALTGDFGGSMDEVARVAQSGLDVYAHNIETSEELTPYVRDRRANFRTSLAVLEKAKASGVRVTKTSIMLGVGETEDQIMRALKELRKSDVDVVTFGQYMRPTKRHMKVDRYVEPAEFDRWKAIADDMGFLVFELEEFERLVLLDSDMLVKKNVDDLMEVPLAPGGIAAVHVCACNPRRFAHYPPDWTPENCAFTAVQSPTATPPKPSQNPRPYGQLNSGTVVLQPSRALAQQLYKFLATDERVASFTFPDQDLLTAFFDGKWTALPWYYNALKTLRVIHASMWDDEVARIVHYILADKPWKSRKAQTPEVEMVNSWWWAQYERLSQRLLAQGETECGTLLASTVGA</sequence>
<evidence type="ECO:0000256" key="4">
    <source>
        <dbReference type="ARBA" id="ARBA00022691"/>
    </source>
</evidence>
<dbReference type="Pfam" id="PF01501">
    <property type="entry name" value="Glyco_transf_8"/>
    <property type="match status" value="1"/>
</dbReference>
<dbReference type="SUPFAM" id="SSF53448">
    <property type="entry name" value="Nucleotide-diphospho-sugar transferases"/>
    <property type="match status" value="1"/>
</dbReference>
<evidence type="ECO:0000256" key="11">
    <source>
        <dbReference type="ARBA" id="ARBA00047326"/>
    </source>
</evidence>
<dbReference type="GO" id="GO:0005739">
    <property type="term" value="C:mitochondrion"/>
    <property type="evidence" value="ECO:0007669"/>
    <property type="project" value="UniProtKB-SubCell"/>
</dbReference>
<reference evidence="14" key="1">
    <citation type="submission" date="2020-05" db="EMBL/GenBank/DDBJ databases">
        <title>Mycena genomes resolve the evolution of fungal bioluminescence.</title>
        <authorList>
            <person name="Tsai I.J."/>
        </authorList>
    </citation>
    <scope>NUCLEOTIDE SEQUENCE</scope>
    <source>
        <strain evidence="14">110903Hualien_Pintung</strain>
    </source>
</reference>
<keyword evidence="15" id="KW-1185">Reference proteome</keyword>
<feature type="binding site" evidence="12">
    <location>
        <position position="261"/>
    </location>
    <ligand>
        <name>[4Fe-4S] cluster</name>
        <dbReference type="ChEBI" id="CHEBI:49883"/>
        <label>1</label>
    </ligand>
</feature>
<keyword evidence="5 12" id="KW-0479">Metal-binding</keyword>
<keyword evidence="6 12" id="KW-0408">Iron</keyword>
<dbReference type="PANTHER" id="PTHR10949">
    <property type="entry name" value="LIPOYL SYNTHASE"/>
    <property type="match status" value="1"/>
</dbReference>
<name>A0A8H6T7X3_MYCCL</name>
<dbReference type="NCBIfam" id="NF009544">
    <property type="entry name" value="PRK12928.1"/>
    <property type="match status" value="1"/>
</dbReference>
<dbReference type="GO" id="GO:0016757">
    <property type="term" value="F:glycosyltransferase activity"/>
    <property type="evidence" value="ECO:0007669"/>
    <property type="project" value="InterPro"/>
</dbReference>
<dbReference type="FunFam" id="3.20.20.70:FF:000036">
    <property type="entry name" value="Lipoyl synthase, mitochondrial"/>
    <property type="match status" value="1"/>
</dbReference>
<dbReference type="UniPathway" id="UPA00538">
    <property type="reaction ID" value="UER00593"/>
</dbReference>
<dbReference type="Gene3D" id="3.90.550.10">
    <property type="entry name" value="Spore Coat Polysaccharide Biosynthesis Protein SpsA, Chain A"/>
    <property type="match status" value="1"/>
</dbReference>
<keyword evidence="3 12" id="KW-0808">Transferase</keyword>
<keyword evidence="7 12" id="KW-0411">Iron-sulfur</keyword>
<dbReference type="HAMAP" id="MF_00206">
    <property type="entry name" value="Lipoyl_synth"/>
    <property type="match status" value="1"/>
</dbReference>
<evidence type="ECO:0000256" key="8">
    <source>
        <dbReference type="ARBA" id="ARBA00023136"/>
    </source>
</evidence>
<evidence type="ECO:0000256" key="12">
    <source>
        <dbReference type="HAMAP-Rule" id="MF_03123"/>
    </source>
</evidence>
<dbReference type="SFLD" id="SFLDF00271">
    <property type="entry name" value="lipoyl_synthase"/>
    <property type="match status" value="1"/>
</dbReference>
<dbReference type="PROSITE" id="PS51918">
    <property type="entry name" value="RADICAL_SAM"/>
    <property type="match status" value="1"/>
</dbReference>
<feature type="binding site" evidence="12">
    <location>
        <position position="299"/>
    </location>
    <ligand>
        <name>[4Fe-4S] cluster</name>
        <dbReference type="ChEBI" id="CHEBI:49883"/>
        <label>2</label>
        <note>4Fe-4S-S-AdoMet</note>
    </ligand>
</feature>
<comment type="catalytic activity">
    <reaction evidence="11 12">
        <text>[[Fe-S] cluster scaffold protein carrying a second [4Fe-4S](2+) cluster] + N(6)-octanoyl-L-lysyl-[protein] + 2 oxidized [2Fe-2S]-[ferredoxin] + 2 S-adenosyl-L-methionine + 4 H(+) = [[Fe-S] cluster scaffold protein] + N(6)-[(R)-dihydrolipoyl]-L-lysyl-[protein] + 4 Fe(3+) + 2 hydrogen sulfide + 2 5'-deoxyadenosine + 2 L-methionine + 2 reduced [2Fe-2S]-[ferredoxin]</text>
        <dbReference type="Rhea" id="RHEA:16585"/>
        <dbReference type="Rhea" id="RHEA-COMP:9928"/>
        <dbReference type="Rhea" id="RHEA-COMP:10000"/>
        <dbReference type="Rhea" id="RHEA-COMP:10001"/>
        <dbReference type="Rhea" id="RHEA-COMP:10475"/>
        <dbReference type="Rhea" id="RHEA-COMP:14568"/>
        <dbReference type="Rhea" id="RHEA-COMP:14569"/>
        <dbReference type="ChEBI" id="CHEBI:15378"/>
        <dbReference type="ChEBI" id="CHEBI:17319"/>
        <dbReference type="ChEBI" id="CHEBI:29034"/>
        <dbReference type="ChEBI" id="CHEBI:29919"/>
        <dbReference type="ChEBI" id="CHEBI:33722"/>
        <dbReference type="ChEBI" id="CHEBI:33737"/>
        <dbReference type="ChEBI" id="CHEBI:33738"/>
        <dbReference type="ChEBI" id="CHEBI:57844"/>
        <dbReference type="ChEBI" id="CHEBI:59789"/>
        <dbReference type="ChEBI" id="CHEBI:78809"/>
        <dbReference type="ChEBI" id="CHEBI:83100"/>
        <dbReference type="EC" id="2.8.1.8"/>
    </reaction>
</comment>
<dbReference type="InterPro" id="IPR029044">
    <property type="entry name" value="Nucleotide-diphossugar_trans"/>
</dbReference>
<evidence type="ECO:0000256" key="3">
    <source>
        <dbReference type="ARBA" id="ARBA00022679"/>
    </source>
</evidence>
<dbReference type="GO" id="GO:0016992">
    <property type="term" value="F:lipoate synthase activity"/>
    <property type="evidence" value="ECO:0007669"/>
    <property type="project" value="UniProtKB-UniRule"/>
</dbReference>
<evidence type="ECO:0000256" key="7">
    <source>
        <dbReference type="ARBA" id="ARBA00023014"/>
    </source>
</evidence>
<dbReference type="NCBIfam" id="TIGR00510">
    <property type="entry name" value="lipA"/>
    <property type="match status" value="1"/>
</dbReference>
<dbReference type="InterPro" id="IPR008733">
    <property type="entry name" value="PEX11"/>
</dbReference>
<keyword evidence="4 12" id="KW-0949">S-adenosyl-L-methionine</keyword>
<dbReference type="AlphaFoldDB" id="A0A8H6T7X3"/>
<comment type="caution">
    <text evidence="14">The sequence shown here is derived from an EMBL/GenBank/DDBJ whole genome shotgun (WGS) entry which is preliminary data.</text>
</comment>
<dbReference type="GO" id="GO:0016559">
    <property type="term" value="P:peroxisome fission"/>
    <property type="evidence" value="ECO:0007669"/>
    <property type="project" value="InterPro"/>
</dbReference>
<accession>A0A8H6T7X3</accession>
<dbReference type="GO" id="GO:0009249">
    <property type="term" value="P:protein lipoylation"/>
    <property type="evidence" value="ECO:0007669"/>
    <property type="project" value="UniProtKB-UniRule"/>
</dbReference>
<dbReference type="CDD" id="cd01335">
    <property type="entry name" value="Radical_SAM"/>
    <property type="match status" value="1"/>
</dbReference>
<dbReference type="PANTHER" id="PTHR10949:SF0">
    <property type="entry name" value="LIPOYL SYNTHASE, MITOCHONDRIAL"/>
    <property type="match status" value="1"/>
</dbReference>
<dbReference type="NCBIfam" id="NF004019">
    <property type="entry name" value="PRK05481.1"/>
    <property type="match status" value="1"/>
</dbReference>
<evidence type="ECO:0000256" key="10">
    <source>
        <dbReference type="ARBA" id="ARBA00046271"/>
    </source>
</evidence>
<evidence type="ECO:0000313" key="15">
    <source>
        <dbReference type="Proteomes" id="UP000613580"/>
    </source>
</evidence>
<evidence type="ECO:0000256" key="2">
    <source>
        <dbReference type="ARBA" id="ARBA00022485"/>
    </source>
</evidence>
<dbReference type="EMBL" id="JACAZE010000007">
    <property type="protein sequence ID" value="KAF7311020.1"/>
    <property type="molecule type" value="Genomic_DNA"/>
</dbReference>
<dbReference type="GO" id="GO:0051539">
    <property type="term" value="F:4 iron, 4 sulfur cluster binding"/>
    <property type="evidence" value="ECO:0007669"/>
    <property type="project" value="UniProtKB-UniRule"/>
</dbReference>
<feature type="binding site" evidence="12">
    <location>
        <position position="266"/>
    </location>
    <ligand>
        <name>[4Fe-4S] cluster</name>
        <dbReference type="ChEBI" id="CHEBI:49883"/>
        <label>1</label>
    </ligand>
</feature>
<organism evidence="14 15">
    <name type="scientific">Mycena chlorophos</name>
    <name type="common">Agaric fungus</name>
    <name type="synonym">Agaricus chlorophos</name>
    <dbReference type="NCBI Taxonomy" id="658473"/>
    <lineage>
        <taxon>Eukaryota</taxon>
        <taxon>Fungi</taxon>
        <taxon>Dikarya</taxon>
        <taxon>Basidiomycota</taxon>
        <taxon>Agaricomycotina</taxon>
        <taxon>Agaricomycetes</taxon>
        <taxon>Agaricomycetidae</taxon>
        <taxon>Agaricales</taxon>
        <taxon>Marasmiineae</taxon>
        <taxon>Mycenaceae</taxon>
        <taxon>Mycena</taxon>
    </lineage>
</organism>
<comment type="similarity">
    <text evidence="12">Belongs to the radical SAM superfamily. Lipoyl synthase family.</text>
</comment>
<evidence type="ECO:0000256" key="9">
    <source>
        <dbReference type="ARBA" id="ARBA00023140"/>
    </source>
</evidence>
<evidence type="ECO:0000313" key="14">
    <source>
        <dbReference type="EMBL" id="KAF7311020.1"/>
    </source>
</evidence>
<dbReference type="InterPro" id="IPR031691">
    <property type="entry name" value="LIAS_N"/>
</dbReference>
<dbReference type="GO" id="GO:0005778">
    <property type="term" value="C:peroxisomal membrane"/>
    <property type="evidence" value="ECO:0007669"/>
    <property type="project" value="UniProtKB-SubCell"/>
</dbReference>
<feature type="domain" description="Radical SAM core" evidence="13">
    <location>
        <begin position="282"/>
        <end position="502"/>
    </location>
</feature>
<dbReference type="Pfam" id="PF16881">
    <property type="entry name" value="LIAS_N"/>
    <property type="match status" value="1"/>
</dbReference>
<dbReference type="Proteomes" id="UP000613580">
    <property type="component" value="Unassembled WGS sequence"/>
</dbReference>
<comment type="pathway">
    <text evidence="12">Protein modification; protein lipoylation via endogenous pathway; protein N(6)-(lipoyl)lysine from octanoyl-[acyl-carrier-protein]: step 2/2.</text>
</comment>
<dbReference type="InterPro" id="IPR003698">
    <property type="entry name" value="Lipoyl_synth"/>
</dbReference>
<dbReference type="SUPFAM" id="SSF102114">
    <property type="entry name" value="Radical SAM enzymes"/>
    <property type="match status" value="1"/>
</dbReference>
<protein>
    <recommendedName>
        <fullName evidence="12">Lipoyl synthase, mitochondrial</fullName>
        <ecNumber evidence="12">2.8.1.8</ecNumber>
    </recommendedName>
    <alternativeName>
        <fullName evidence="12">Lipoate synthase</fullName>
        <shortName evidence="12">LS</shortName>
        <shortName evidence="12">Lip-syn</shortName>
    </alternativeName>
    <alternativeName>
        <fullName evidence="12">Lipoic acid synthase</fullName>
    </alternativeName>
</protein>
<comment type="subcellular location">
    <subcellularLocation>
        <location evidence="1 12">Mitochondrion</location>
    </subcellularLocation>
    <subcellularLocation>
        <location evidence="10">Peroxisome membrane</location>
    </subcellularLocation>
</comment>
<dbReference type="EC" id="2.8.1.8" evidence="12"/>
<dbReference type="InterPro" id="IPR006638">
    <property type="entry name" value="Elp3/MiaA/NifB-like_rSAM"/>
</dbReference>
<dbReference type="Pfam" id="PF05648">
    <property type="entry name" value="PEX11"/>
    <property type="match status" value="1"/>
</dbReference>
<evidence type="ECO:0000256" key="6">
    <source>
        <dbReference type="ARBA" id="ARBA00023004"/>
    </source>
</evidence>
<proteinExistence type="inferred from homology"/>
<dbReference type="SFLD" id="SFLDG01058">
    <property type="entry name" value="lipoyl_synthase_like"/>
    <property type="match status" value="1"/>
</dbReference>
<keyword evidence="9" id="KW-0576">Peroxisome</keyword>
<evidence type="ECO:0000256" key="5">
    <source>
        <dbReference type="ARBA" id="ARBA00022723"/>
    </source>
</evidence>
<feature type="binding site" evidence="12">
    <location>
        <position position="306"/>
    </location>
    <ligand>
        <name>[4Fe-4S] cluster</name>
        <dbReference type="ChEBI" id="CHEBI:49883"/>
        <label>2</label>
        <note>4Fe-4S-S-AdoMet</note>
    </ligand>
</feature>
<dbReference type="InterPro" id="IPR002495">
    <property type="entry name" value="Glyco_trans_8"/>
</dbReference>
<dbReference type="Pfam" id="PF04055">
    <property type="entry name" value="Radical_SAM"/>
    <property type="match status" value="1"/>
</dbReference>
<dbReference type="OrthoDB" id="3231at2759"/>
<dbReference type="InterPro" id="IPR007197">
    <property type="entry name" value="rSAM"/>
</dbReference>
<dbReference type="GO" id="GO:0046872">
    <property type="term" value="F:metal ion binding"/>
    <property type="evidence" value="ECO:0007669"/>
    <property type="project" value="UniProtKB-KW"/>
</dbReference>
<keyword evidence="12" id="KW-0496">Mitochondrion</keyword>
<feature type="binding site" evidence="12">
    <location>
        <position position="303"/>
    </location>
    <ligand>
        <name>[4Fe-4S] cluster</name>
        <dbReference type="ChEBI" id="CHEBI:49883"/>
        <label>2</label>
        <note>4Fe-4S-S-AdoMet</note>
    </ligand>
</feature>
<comment type="function">
    <text evidence="12">Catalyzes the radical-mediated insertion of two sulfur atoms into the C-6 and C-8 positions of the octanoyl moiety bound to the lipoyl domains of lipoate-dependent enzymes, thereby converting the octanoylated domains into lipoylated derivatives.</text>
</comment>